<gene>
    <name evidence="3" type="ORF">V1264_016816</name>
</gene>
<keyword evidence="4" id="KW-1185">Reference proteome</keyword>
<evidence type="ECO:0000256" key="2">
    <source>
        <dbReference type="SAM" id="Phobius"/>
    </source>
</evidence>
<evidence type="ECO:0000256" key="1">
    <source>
        <dbReference type="SAM" id="MobiDB-lite"/>
    </source>
</evidence>
<feature type="compositionally biased region" description="Basic and acidic residues" evidence="1">
    <location>
        <begin position="341"/>
        <end position="362"/>
    </location>
</feature>
<comment type="caution">
    <text evidence="3">The sequence shown here is derived from an EMBL/GenBank/DDBJ whole genome shotgun (WGS) entry which is preliminary data.</text>
</comment>
<protein>
    <submittedName>
        <fullName evidence="3">Uncharacterized protein</fullName>
    </submittedName>
</protein>
<keyword evidence="2" id="KW-1133">Transmembrane helix</keyword>
<dbReference type="Proteomes" id="UP001374579">
    <property type="component" value="Unassembled WGS sequence"/>
</dbReference>
<feature type="compositionally biased region" description="Basic and acidic residues" evidence="1">
    <location>
        <begin position="80"/>
        <end position="104"/>
    </location>
</feature>
<name>A0AAN9GF37_9CAEN</name>
<dbReference type="AlphaFoldDB" id="A0AAN9GF37"/>
<feature type="region of interest" description="Disordered" evidence="1">
    <location>
        <begin position="137"/>
        <end position="394"/>
    </location>
</feature>
<feature type="transmembrane region" description="Helical" evidence="2">
    <location>
        <begin position="6"/>
        <end position="24"/>
    </location>
</feature>
<keyword evidence="2" id="KW-0472">Membrane</keyword>
<evidence type="ECO:0000313" key="3">
    <source>
        <dbReference type="EMBL" id="KAK7105439.1"/>
    </source>
</evidence>
<feature type="compositionally biased region" description="Basic and acidic residues" evidence="1">
    <location>
        <begin position="369"/>
        <end position="383"/>
    </location>
</feature>
<sequence length="422" mass="45304">MEQEGQLRWTYVVFLLIVCLVIGGDGASSLRIKHSTQEIGQSSNGTTNHLNQNISRPVDLPSDETDTANKTEKRKKNRERKKEERKKNRERKKEERKKNRERINKNKTPLENTNDSLAQDLFNDAAASSHLDIDEKTLNGSSFGEEGNATFRDSIVNGSSTGEGESAAPRDQIGTANGSLGADSRDSASSESILPRLGDYDEGVAGSRSSLLASEGHGDKDPNEGRVRVGGNSGRKRPVADSLGDVKKQDGSAAPRTFGKTRADQPSSEDSRPGFPRDRTDGLTPKAGKPQDEKGQGQGRGRTKVTDQDTHSLANSGGGREGGEKTAGTKTGTSPLLDADLGEKSDGGEERSSVIHNDRGGDLGEINPEETRNDFHPATRNESKPGGLVRPASSHGNPRFMLSFGLTALVGLSAFVIESYIL</sequence>
<keyword evidence="2" id="KW-0812">Transmembrane</keyword>
<reference evidence="3 4" key="1">
    <citation type="submission" date="2024-02" db="EMBL/GenBank/DDBJ databases">
        <title>Chromosome-scale genome assembly of the rough periwinkle Littorina saxatilis.</title>
        <authorList>
            <person name="De Jode A."/>
            <person name="Faria R."/>
            <person name="Formenti G."/>
            <person name="Sims Y."/>
            <person name="Smith T.P."/>
            <person name="Tracey A."/>
            <person name="Wood J.M.D."/>
            <person name="Zagrodzka Z.B."/>
            <person name="Johannesson K."/>
            <person name="Butlin R.K."/>
            <person name="Leder E.H."/>
        </authorList>
    </citation>
    <scope>NUCLEOTIDE SEQUENCE [LARGE SCALE GENOMIC DNA]</scope>
    <source>
        <strain evidence="3">Snail1</strain>
        <tissue evidence="3">Muscle</tissue>
    </source>
</reference>
<organism evidence="3 4">
    <name type="scientific">Littorina saxatilis</name>
    <dbReference type="NCBI Taxonomy" id="31220"/>
    <lineage>
        <taxon>Eukaryota</taxon>
        <taxon>Metazoa</taxon>
        <taxon>Spiralia</taxon>
        <taxon>Lophotrochozoa</taxon>
        <taxon>Mollusca</taxon>
        <taxon>Gastropoda</taxon>
        <taxon>Caenogastropoda</taxon>
        <taxon>Littorinimorpha</taxon>
        <taxon>Littorinoidea</taxon>
        <taxon>Littorinidae</taxon>
        <taxon>Littorina</taxon>
    </lineage>
</organism>
<feature type="region of interest" description="Disordered" evidence="1">
    <location>
        <begin position="38"/>
        <end position="115"/>
    </location>
</feature>
<feature type="compositionally biased region" description="Basic and acidic residues" evidence="1">
    <location>
        <begin position="216"/>
        <end position="227"/>
    </location>
</feature>
<feature type="compositionally biased region" description="Basic and acidic residues" evidence="1">
    <location>
        <begin position="269"/>
        <end position="281"/>
    </location>
</feature>
<feature type="compositionally biased region" description="Polar residues" evidence="1">
    <location>
        <begin position="38"/>
        <end position="55"/>
    </location>
</feature>
<accession>A0AAN9GF37</accession>
<proteinExistence type="predicted"/>
<dbReference type="EMBL" id="JBAMIC010000007">
    <property type="protein sequence ID" value="KAK7105439.1"/>
    <property type="molecule type" value="Genomic_DNA"/>
</dbReference>
<evidence type="ECO:0000313" key="4">
    <source>
        <dbReference type="Proteomes" id="UP001374579"/>
    </source>
</evidence>